<dbReference type="GO" id="GO:0005576">
    <property type="term" value="C:extracellular region"/>
    <property type="evidence" value="ECO:0007669"/>
    <property type="project" value="UniProtKB-SubCell"/>
</dbReference>
<accession>A0A0B2S208</accession>
<keyword evidence="5" id="KW-0378">Hydrolase</keyword>
<dbReference type="AlphaFoldDB" id="A0A0B2S208"/>
<evidence type="ECO:0000256" key="5">
    <source>
        <dbReference type="ARBA" id="ARBA00022801"/>
    </source>
</evidence>
<name>A0A0B2S208_GLYSO</name>
<protein>
    <submittedName>
        <fullName evidence="8">GDSL esterase/lipase</fullName>
    </submittedName>
</protein>
<evidence type="ECO:0000256" key="1">
    <source>
        <dbReference type="ARBA" id="ARBA00004613"/>
    </source>
</evidence>
<evidence type="ECO:0000256" key="2">
    <source>
        <dbReference type="ARBA" id="ARBA00008668"/>
    </source>
</evidence>
<dbReference type="GO" id="GO:0016788">
    <property type="term" value="F:hydrolase activity, acting on ester bonds"/>
    <property type="evidence" value="ECO:0007669"/>
    <property type="project" value="InterPro"/>
</dbReference>
<dbReference type="PANTHER" id="PTHR45650">
    <property type="entry name" value="GDSL-LIKE LIPASE/ACYLHYDROLASE-RELATED"/>
    <property type="match status" value="1"/>
</dbReference>
<comment type="similarity">
    <text evidence="2">Belongs to the 'GDSL' lipolytic enzyme family.</text>
</comment>
<dbReference type="InterPro" id="IPR036514">
    <property type="entry name" value="SGNH_hydro_sf"/>
</dbReference>
<organism evidence="8">
    <name type="scientific">Glycine soja</name>
    <name type="common">Wild soybean</name>
    <dbReference type="NCBI Taxonomy" id="3848"/>
    <lineage>
        <taxon>Eukaryota</taxon>
        <taxon>Viridiplantae</taxon>
        <taxon>Streptophyta</taxon>
        <taxon>Embryophyta</taxon>
        <taxon>Tracheophyta</taxon>
        <taxon>Spermatophyta</taxon>
        <taxon>Magnoliopsida</taxon>
        <taxon>eudicotyledons</taxon>
        <taxon>Gunneridae</taxon>
        <taxon>Pentapetalae</taxon>
        <taxon>rosids</taxon>
        <taxon>fabids</taxon>
        <taxon>Fabales</taxon>
        <taxon>Fabaceae</taxon>
        <taxon>Papilionoideae</taxon>
        <taxon>50 kb inversion clade</taxon>
        <taxon>NPAAA clade</taxon>
        <taxon>indigoferoid/millettioid clade</taxon>
        <taxon>Phaseoleae</taxon>
        <taxon>Glycine</taxon>
        <taxon>Glycine subgen. Soja</taxon>
    </lineage>
</organism>
<keyword evidence="3" id="KW-0964">Secreted</keyword>
<keyword evidence="7" id="KW-0443">Lipid metabolism</keyword>
<dbReference type="InterPro" id="IPR051238">
    <property type="entry name" value="GDSL_esterase/lipase"/>
</dbReference>
<comment type="subcellular location">
    <subcellularLocation>
        <location evidence="1">Secreted</location>
    </subcellularLocation>
</comment>
<evidence type="ECO:0000256" key="4">
    <source>
        <dbReference type="ARBA" id="ARBA00022729"/>
    </source>
</evidence>
<keyword evidence="6" id="KW-0442">Lipid degradation</keyword>
<dbReference type="InterPro" id="IPR001087">
    <property type="entry name" value="GDSL"/>
</dbReference>
<evidence type="ECO:0000256" key="7">
    <source>
        <dbReference type="ARBA" id="ARBA00023098"/>
    </source>
</evidence>
<sequence length="157" mass="18056">MARGPSNDYKNNYFHPQLYPTSCIYSLEQYAQAVIEELWKFDYDGQALHNLGVRKYVLAGLGRIGCTPTVMHSHGTNGSCVEEQNAAISNYNNKLKALVDQFNDRELVDPQLKGNFPEEEVQIMAYLAEGVFPARSRHSTNHERGRLDYFEYFPRKM</sequence>
<proteinExistence type="inferred from homology"/>
<evidence type="ECO:0000313" key="8">
    <source>
        <dbReference type="EMBL" id="KHN40736.1"/>
    </source>
</evidence>
<reference evidence="8" key="1">
    <citation type="submission" date="2014-07" db="EMBL/GenBank/DDBJ databases">
        <title>Identification of a novel salt tolerance gene in wild soybean by whole-genome sequencing.</title>
        <authorList>
            <person name="Lam H.-M."/>
            <person name="Qi X."/>
            <person name="Li M.-W."/>
            <person name="Liu X."/>
            <person name="Xie M."/>
            <person name="Ni M."/>
            <person name="Xu X."/>
        </authorList>
    </citation>
    <scope>NUCLEOTIDE SEQUENCE [LARGE SCALE GENOMIC DNA]</scope>
    <source>
        <tissue evidence="8">Root</tissue>
    </source>
</reference>
<dbReference type="PANTHER" id="PTHR45650:SF33">
    <property type="entry name" value="TRIACYLGLYCEROL LIPASE"/>
    <property type="match status" value="1"/>
</dbReference>
<evidence type="ECO:0000256" key="6">
    <source>
        <dbReference type="ARBA" id="ARBA00022963"/>
    </source>
</evidence>
<dbReference type="Gene3D" id="3.40.50.1110">
    <property type="entry name" value="SGNH hydrolase"/>
    <property type="match status" value="1"/>
</dbReference>
<dbReference type="EMBL" id="KN645760">
    <property type="protein sequence ID" value="KHN40736.1"/>
    <property type="molecule type" value="Genomic_DNA"/>
</dbReference>
<evidence type="ECO:0000256" key="3">
    <source>
        <dbReference type="ARBA" id="ARBA00022525"/>
    </source>
</evidence>
<dbReference type="Proteomes" id="UP000053555">
    <property type="component" value="Unassembled WGS sequence"/>
</dbReference>
<dbReference type="GO" id="GO:0016042">
    <property type="term" value="P:lipid catabolic process"/>
    <property type="evidence" value="ECO:0007669"/>
    <property type="project" value="UniProtKB-KW"/>
</dbReference>
<gene>
    <name evidence="8" type="ORF">glysoja_048702</name>
</gene>
<keyword evidence="4" id="KW-0732">Signal</keyword>
<dbReference type="Pfam" id="PF00657">
    <property type="entry name" value="Lipase_GDSL"/>
    <property type="match status" value="1"/>
</dbReference>